<dbReference type="Gene3D" id="3.20.20.370">
    <property type="entry name" value="Glycoside hydrolase/deacetylase"/>
    <property type="match status" value="1"/>
</dbReference>
<keyword evidence="3" id="KW-1133">Transmembrane helix</keyword>
<feature type="domain" description="NodB homology" evidence="4">
    <location>
        <begin position="105"/>
        <end position="277"/>
    </location>
</feature>
<keyword evidence="2" id="KW-0732">Signal</keyword>
<dbReference type="PANTHER" id="PTHR34216">
    <property type="match status" value="1"/>
</dbReference>
<dbReference type="KEGG" id="stim:H1B31_07075"/>
<gene>
    <name evidence="5" type="ORF">H1B31_07075</name>
</gene>
<evidence type="ECO:0000259" key="4">
    <source>
        <dbReference type="PROSITE" id="PS51677"/>
    </source>
</evidence>
<sequence>MDLKKLIGGRQFWSLIAVLLILFGVLLIVGHPKEEASPAPLPPPEDDVKVLVLNYHMVNSMFISLAIEPGDFDWQMKYLVDHGYHSISPDELYDFLAGKGTLPDRPVLITFDDGYEDNYTNAYPILKKYNLKATIFVVTGFLSKRKGYLTWDQLREMEQNGITIESHTVTHAPLPELSDDRIREELVESKRQAEAELGHPIEFIAYPTGVHDLHIVGIAQEAGYKGGFTVKYGNVDRSSNVYAMERVPVFRTAATNVDFVDRLRYTSNITQFGWTRN</sequence>
<dbReference type="RefSeq" id="WP_185979817.1">
    <property type="nucleotide sequence ID" value="NZ_CP060204.1"/>
</dbReference>
<dbReference type="GO" id="GO:0005576">
    <property type="term" value="C:extracellular region"/>
    <property type="evidence" value="ECO:0007669"/>
    <property type="project" value="UniProtKB-SubCell"/>
</dbReference>
<keyword evidence="6" id="KW-1185">Reference proteome</keyword>
<dbReference type="GO" id="GO:0016810">
    <property type="term" value="F:hydrolase activity, acting on carbon-nitrogen (but not peptide) bonds"/>
    <property type="evidence" value="ECO:0007669"/>
    <property type="project" value="InterPro"/>
</dbReference>
<dbReference type="Proteomes" id="UP000515480">
    <property type="component" value="Chromosome"/>
</dbReference>
<name>A0A7G7VHR2_9FIRM</name>
<dbReference type="CDD" id="cd10918">
    <property type="entry name" value="CE4_NodB_like_5s_6s"/>
    <property type="match status" value="1"/>
</dbReference>
<evidence type="ECO:0000313" key="6">
    <source>
        <dbReference type="Proteomes" id="UP000515480"/>
    </source>
</evidence>
<comment type="subcellular location">
    <subcellularLocation>
        <location evidence="1">Secreted</location>
    </subcellularLocation>
</comment>
<evidence type="ECO:0000256" key="3">
    <source>
        <dbReference type="SAM" id="Phobius"/>
    </source>
</evidence>
<reference evidence="5 6" key="1">
    <citation type="submission" date="2020-07" db="EMBL/GenBank/DDBJ databases">
        <title>Complete genome and description of Selenomonas timonensis sp. nov., a new bacterium isolated from a gingivitis subject.</title>
        <authorList>
            <person name="Antezack A."/>
        </authorList>
    </citation>
    <scope>NUCLEOTIDE SEQUENCE [LARGE SCALE GENOMIC DNA]</scope>
    <source>
        <strain evidence="5 6">Marseille-Q3039</strain>
    </source>
</reference>
<dbReference type="Pfam" id="PF01522">
    <property type="entry name" value="Polysacc_deac_1"/>
    <property type="match status" value="1"/>
</dbReference>
<keyword evidence="3" id="KW-0472">Membrane</keyword>
<organism evidence="5 6">
    <name type="scientific">Selenomonas timonae</name>
    <dbReference type="NCBI Taxonomy" id="2754044"/>
    <lineage>
        <taxon>Bacteria</taxon>
        <taxon>Bacillati</taxon>
        <taxon>Bacillota</taxon>
        <taxon>Negativicutes</taxon>
        <taxon>Selenomonadales</taxon>
        <taxon>Selenomonadaceae</taxon>
        <taxon>Selenomonas</taxon>
    </lineage>
</organism>
<dbReference type="AlphaFoldDB" id="A0A7G7VHR2"/>
<feature type="transmembrane region" description="Helical" evidence="3">
    <location>
        <begin position="12"/>
        <end position="30"/>
    </location>
</feature>
<dbReference type="InterPro" id="IPR011330">
    <property type="entry name" value="Glyco_hydro/deAcase_b/a-brl"/>
</dbReference>
<dbReference type="EMBL" id="CP060204">
    <property type="protein sequence ID" value="QNH53655.1"/>
    <property type="molecule type" value="Genomic_DNA"/>
</dbReference>
<dbReference type="PANTHER" id="PTHR34216:SF3">
    <property type="entry name" value="POLY-BETA-1,6-N-ACETYL-D-GLUCOSAMINE N-DEACETYLASE"/>
    <property type="match status" value="1"/>
</dbReference>
<dbReference type="InterPro" id="IPR051398">
    <property type="entry name" value="Polysacch_Deacetylase"/>
</dbReference>
<evidence type="ECO:0000313" key="5">
    <source>
        <dbReference type="EMBL" id="QNH53655.1"/>
    </source>
</evidence>
<evidence type="ECO:0000256" key="2">
    <source>
        <dbReference type="ARBA" id="ARBA00022729"/>
    </source>
</evidence>
<dbReference type="PROSITE" id="PS51677">
    <property type="entry name" value="NODB"/>
    <property type="match status" value="1"/>
</dbReference>
<dbReference type="InterPro" id="IPR002509">
    <property type="entry name" value="NODB_dom"/>
</dbReference>
<keyword evidence="3" id="KW-0812">Transmembrane</keyword>
<accession>A0A7G7VHR2</accession>
<dbReference type="GO" id="GO:0005975">
    <property type="term" value="P:carbohydrate metabolic process"/>
    <property type="evidence" value="ECO:0007669"/>
    <property type="project" value="InterPro"/>
</dbReference>
<dbReference type="SUPFAM" id="SSF88713">
    <property type="entry name" value="Glycoside hydrolase/deacetylase"/>
    <property type="match status" value="1"/>
</dbReference>
<protein>
    <submittedName>
        <fullName evidence="5">Polysaccharide deacetylase family protein</fullName>
    </submittedName>
</protein>
<evidence type="ECO:0000256" key="1">
    <source>
        <dbReference type="ARBA" id="ARBA00004613"/>
    </source>
</evidence>
<proteinExistence type="predicted"/>